<comment type="caution">
    <text evidence="2">The sequence shown here is derived from an EMBL/GenBank/DDBJ whole genome shotgun (WGS) entry which is preliminary data.</text>
</comment>
<evidence type="ECO:0000313" key="2">
    <source>
        <dbReference type="EMBL" id="OGZ85068.1"/>
    </source>
</evidence>
<evidence type="ECO:0000313" key="3">
    <source>
        <dbReference type="Proteomes" id="UP000177751"/>
    </source>
</evidence>
<organism evidence="2 3">
    <name type="scientific">Candidatus Staskawiczbacteria bacterium RIFOXYC1_FULL_38_18</name>
    <dbReference type="NCBI Taxonomy" id="1802229"/>
    <lineage>
        <taxon>Bacteria</taxon>
        <taxon>Candidatus Staskawicziibacteriota</taxon>
    </lineage>
</organism>
<feature type="transmembrane region" description="Helical" evidence="1">
    <location>
        <begin position="473"/>
        <end position="492"/>
    </location>
</feature>
<reference evidence="2 3" key="1">
    <citation type="journal article" date="2016" name="Nat. Commun.">
        <title>Thousands of microbial genomes shed light on interconnected biogeochemical processes in an aquifer system.</title>
        <authorList>
            <person name="Anantharaman K."/>
            <person name="Brown C.T."/>
            <person name="Hug L.A."/>
            <person name="Sharon I."/>
            <person name="Castelle C.J."/>
            <person name="Probst A.J."/>
            <person name="Thomas B.C."/>
            <person name="Singh A."/>
            <person name="Wilkins M.J."/>
            <person name="Karaoz U."/>
            <person name="Brodie E.L."/>
            <person name="Williams K.H."/>
            <person name="Hubbard S.S."/>
            <person name="Banfield J.F."/>
        </authorList>
    </citation>
    <scope>NUCLEOTIDE SEQUENCE [LARGE SCALE GENOMIC DNA]</scope>
</reference>
<dbReference type="InterPro" id="IPR029044">
    <property type="entry name" value="Nucleotide-diphossugar_trans"/>
</dbReference>
<dbReference type="SUPFAM" id="SSF53448">
    <property type="entry name" value="Nucleotide-diphospho-sugar transferases"/>
    <property type="match status" value="1"/>
</dbReference>
<evidence type="ECO:0008006" key="4">
    <source>
        <dbReference type="Google" id="ProtNLM"/>
    </source>
</evidence>
<feature type="transmembrane region" description="Helical" evidence="1">
    <location>
        <begin position="26"/>
        <end position="49"/>
    </location>
</feature>
<keyword evidence="1" id="KW-0812">Transmembrane</keyword>
<sequence>MDKKDYLDISKASDLKNPRERILYRFFEMIPGILSLGTLLGVLVLSWILPSAVAIFVICFCFYYLFRIFYFSLHQIIGYFRTKAHMKKDWLKELKKIRGKDWKDIYHAVILPTYKESEELIRESLDSIIKSSYPKEKIIIVLAIEQRAGEQFERTAEILAKEYSGKFYKFLVSVHLNNIKGEIGGKGSNVANAGKFLKEVIDNLKIPYENILVSTFDIDTKVYAQYFACVTYYYLTEENPLQASYQPVPVYNNNIWSAPAFARVVSTSNTFWQMIQQERAEKLTTYSSHSIPAKVFFEVGYPANVVSDDSRIFWKAYFYYNGNYRVVPIYYMVSMDAVMAKNLWRTGINQYKQQKRWAWGCAEIPYMMFGFLKNKNISFLTKFSHLFTILEGFWSWATAALLLFLLGWLPILLGGKSFNFTVLSFNLPILTGRIMTISMVGMIVSAILSTMLLPPIPNDMKWHIRWYKKSTVFLQWLLLPVTLILFGSFPALDAQIRLMLGKYLGFWVTEKVRK</sequence>
<dbReference type="Gene3D" id="3.90.550.10">
    <property type="entry name" value="Spore Coat Polysaccharide Biosynthesis Protein SpsA, Chain A"/>
    <property type="match status" value="1"/>
</dbReference>
<dbReference type="PANTHER" id="PTHR36851">
    <property type="entry name" value="UNNAMED PRODUCT"/>
    <property type="match status" value="1"/>
</dbReference>
<keyword evidence="1" id="KW-1133">Transmembrane helix</keyword>
<feature type="transmembrane region" description="Helical" evidence="1">
    <location>
        <begin position="434"/>
        <end position="453"/>
    </location>
</feature>
<accession>A0A1G2JFN2</accession>
<dbReference type="Proteomes" id="UP000177751">
    <property type="component" value="Unassembled WGS sequence"/>
</dbReference>
<feature type="transmembrane region" description="Helical" evidence="1">
    <location>
        <begin position="393"/>
        <end position="413"/>
    </location>
</feature>
<dbReference type="EMBL" id="MHPP01000006">
    <property type="protein sequence ID" value="OGZ85068.1"/>
    <property type="molecule type" value="Genomic_DNA"/>
</dbReference>
<name>A0A1G2JFN2_9BACT</name>
<protein>
    <recommendedName>
        <fullName evidence="4">Glycosyltransferase 2-like domain-containing protein</fullName>
    </recommendedName>
</protein>
<proteinExistence type="predicted"/>
<dbReference type="AlphaFoldDB" id="A0A1G2JFN2"/>
<dbReference type="PANTHER" id="PTHR36851:SF1">
    <property type="entry name" value="GLYCO_TRANS_2-LIKE DOMAIN-CONTAINING PROTEIN"/>
    <property type="match status" value="1"/>
</dbReference>
<evidence type="ECO:0000256" key="1">
    <source>
        <dbReference type="SAM" id="Phobius"/>
    </source>
</evidence>
<dbReference type="STRING" id="1802229.A2401_03130"/>
<gene>
    <name evidence="2" type="ORF">A2401_03130</name>
</gene>
<keyword evidence="1" id="KW-0472">Membrane</keyword>
<feature type="transmembrane region" description="Helical" evidence="1">
    <location>
        <begin position="55"/>
        <end position="80"/>
    </location>
</feature>